<protein>
    <submittedName>
        <fullName evidence="1">Uncharacterized protein</fullName>
    </submittedName>
</protein>
<accession>A0ABR0SXP2</accession>
<keyword evidence="2" id="KW-1185">Reference proteome</keyword>
<dbReference type="InterPro" id="IPR031755">
    <property type="entry name" value="Inhibitor_I66"/>
</dbReference>
<dbReference type="Gene3D" id="2.80.10.50">
    <property type="match status" value="1"/>
</dbReference>
<dbReference type="Proteomes" id="UP001338125">
    <property type="component" value="Unassembled WGS sequence"/>
</dbReference>
<evidence type="ECO:0000313" key="1">
    <source>
        <dbReference type="EMBL" id="KAK5996541.1"/>
    </source>
</evidence>
<sequence length="126" mass="14093">MSDIEGPFTISFGDNTVSTVEDTGERRIQAKIGSDAAVFTLKDGQLESEDWIVTRDSVEDRSLLPKAVYFFPKSSGFEPIHKTTAQVEEDGSYRFFVGGAPWVVINDQIRSDLTRQRVQTFAVNKV</sequence>
<reference evidence="1 2" key="1">
    <citation type="submission" date="2024-01" db="EMBL/GenBank/DDBJ databases">
        <title>Complete genome of Cladobotryum mycophilum ATHUM6906.</title>
        <authorList>
            <person name="Christinaki A.C."/>
            <person name="Myridakis A.I."/>
            <person name="Kouvelis V.N."/>
        </authorList>
    </citation>
    <scope>NUCLEOTIDE SEQUENCE [LARGE SCALE GENOMIC DNA]</scope>
    <source>
        <strain evidence="1 2">ATHUM6906</strain>
    </source>
</reference>
<dbReference type="Pfam" id="PF16850">
    <property type="entry name" value="Inhibitor_I66"/>
    <property type="match status" value="1"/>
</dbReference>
<name>A0ABR0SXP2_9HYPO</name>
<evidence type="ECO:0000313" key="2">
    <source>
        <dbReference type="Proteomes" id="UP001338125"/>
    </source>
</evidence>
<dbReference type="EMBL" id="JAVFKD010000002">
    <property type="protein sequence ID" value="KAK5996541.1"/>
    <property type="molecule type" value="Genomic_DNA"/>
</dbReference>
<proteinExistence type="predicted"/>
<gene>
    <name evidence="1" type="ORF">PT974_01876</name>
</gene>
<comment type="caution">
    <text evidence="1">The sequence shown here is derived from an EMBL/GenBank/DDBJ whole genome shotgun (WGS) entry which is preliminary data.</text>
</comment>
<organism evidence="1 2">
    <name type="scientific">Cladobotryum mycophilum</name>
    <dbReference type="NCBI Taxonomy" id="491253"/>
    <lineage>
        <taxon>Eukaryota</taxon>
        <taxon>Fungi</taxon>
        <taxon>Dikarya</taxon>
        <taxon>Ascomycota</taxon>
        <taxon>Pezizomycotina</taxon>
        <taxon>Sordariomycetes</taxon>
        <taxon>Hypocreomycetidae</taxon>
        <taxon>Hypocreales</taxon>
        <taxon>Hypocreaceae</taxon>
        <taxon>Cladobotryum</taxon>
    </lineage>
</organism>